<evidence type="ECO:0000313" key="1">
    <source>
        <dbReference type="EMBL" id="OEV20061.1"/>
    </source>
</evidence>
<reference evidence="1 2" key="1">
    <citation type="journal article" date="2016" name="Front. Microbiol.">
        <title>Comparative Genomics Analysis of Streptomyces Species Reveals Their Adaptation to the Marine Environment and Their Diversity at the Genomic Level.</title>
        <authorList>
            <person name="Tian X."/>
            <person name="Zhang Z."/>
            <person name="Yang T."/>
            <person name="Chen M."/>
            <person name="Li J."/>
            <person name="Chen F."/>
            <person name="Yang J."/>
            <person name="Li W."/>
            <person name="Zhang B."/>
            <person name="Zhang Z."/>
            <person name="Wu J."/>
            <person name="Zhang C."/>
            <person name="Long L."/>
            <person name="Xiao J."/>
        </authorList>
    </citation>
    <scope>NUCLEOTIDE SEQUENCE [LARGE SCALE GENOMIC DNA]</scope>
    <source>
        <strain evidence="1 2">SCSIO M10372</strain>
    </source>
</reference>
<dbReference type="EMBL" id="LJGZ01000030">
    <property type="protein sequence ID" value="OEV20061.1"/>
    <property type="molecule type" value="Genomic_DNA"/>
</dbReference>
<evidence type="ECO:0000313" key="2">
    <source>
        <dbReference type="Proteomes" id="UP000175971"/>
    </source>
</evidence>
<comment type="caution">
    <text evidence="1">The sequence shown here is derived from an EMBL/GenBank/DDBJ whole genome shotgun (WGS) entry which is preliminary data.</text>
</comment>
<organism evidence="1 2">
    <name type="scientific">Streptomyces nanshensis</name>
    <dbReference type="NCBI Taxonomy" id="518642"/>
    <lineage>
        <taxon>Bacteria</taxon>
        <taxon>Bacillati</taxon>
        <taxon>Actinomycetota</taxon>
        <taxon>Actinomycetes</taxon>
        <taxon>Kitasatosporales</taxon>
        <taxon>Streptomycetaceae</taxon>
        <taxon>Streptomyces</taxon>
    </lineage>
</organism>
<keyword evidence="2" id="KW-1185">Reference proteome</keyword>
<dbReference type="AlphaFoldDB" id="A0A1E7LV71"/>
<proteinExistence type="predicted"/>
<sequence length="144" mass="15463">MTFDEEWAELREAAAERTTLRLNGAPAEGGGGGGGGAPDLVVNRDDLGAIGNDAYDLRTRLSKEGDHARPATFDAAIALTNGNFASGAALLKVHDRWRTHLKTLLDSCAHISNHLDFTKAQHAKDEVKIVGDLTPISKLTEYLK</sequence>
<dbReference type="OrthoDB" id="4313158at2"/>
<name>A0A1E7LV71_9ACTN</name>
<accession>A0A1E7LV71</accession>
<dbReference type="PATRIC" id="fig|518642.7.peg.2140"/>
<protein>
    <submittedName>
        <fullName evidence="1">Uncharacterized protein</fullName>
    </submittedName>
</protein>
<dbReference type="Proteomes" id="UP000175971">
    <property type="component" value="Unassembled WGS sequence"/>
</dbReference>
<dbReference type="RefSeq" id="WP_070201412.1">
    <property type="nucleotide sequence ID" value="NZ_LJGZ01000030.1"/>
</dbReference>
<gene>
    <name evidence="1" type="ORF">AN221_15135</name>
</gene>